<dbReference type="GO" id="GO:0016887">
    <property type="term" value="F:ATP hydrolysis activity"/>
    <property type="evidence" value="ECO:0007669"/>
    <property type="project" value="InterPro"/>
</dbReference>
<evidence type="ECO:0000313" key="11">
    <source>
        <dbReference type="EMBL" id="TPX57913.1"/>
    </source>
</evidence>
<keyword evidence="4" id="KW-0547">Nucleotide-binding</keyword>
<dbReference type="PANTHER" id="PTHR11384">
    <property type="entry name" value="ATP-BINDING CASSETTE, SUB-FAMILY D MEMBER"/>
    <property type="match status" value="1"/>
</dbReference>
<dbReference type="InterPro" id="IPR003439">
    <property type="entry name" value="ABC_transporter-like_ATP-bd"/>
</dbReference>
<feature type="transmembrane region" description="Helical" evidence="9">
    <location>
        <begin position="39"/>
        <end position="56"/>
    </location>
</feature>
<comment type="similarity">
    <text evidence="1">Belongs to the ABC transporter superfamily. ABCD family. Peroxisomal fatty acyl CoA transporter (TC 3.A.1.203) subfamily.</text>
</comment>
<name>A0A507E1G1_9FUNG</name>
<dbReference type="InterPro" id="IPR050835">
    <property type="entry name" value="ABC_transporter_sub-D"/>
</dbReference>
<dbReference type="PROSITE" id="PS00211">
    <property type="entry name" value="ABC_TRANSPORTER_1"/>
    <property type="match status" value="1"/>
</dbReference>
<dbReference type="STRING" id="109895.A0A507E1G1"/>
<dbReference type="CDD" id="cd03223">
    <property type="entry name" value="ABCD_peroxisomal_ALDP"/>
    <property type="match status" value="1"/>
</dbReference>
<sequence>MAASKPLPDVISNFIDKVSATAIPAISATAAFHARTQRMRRAAFAVALAGGALYYVKRQRQTANRKALVTGGESVAIGDEPLKVDRNKIKVAVDRRFLKQLKYIWAICVPNWHSKTIFILVLHTTFLVLRTYLSVIVARLDGRLVRDLVAADARSFGKGLLYWFAVAVPATYTNSMIRYLQSKFCISLRTSLTRHVHDLYMENNTYYKAINLDNRIDGADQLITTDINRFCTALASLYSNLGKPVLDMIIFNYQLARSIGSTGMWGLTVNYMITASVLRAATPAFGRLAAVEAKLEGDFRSAHSRLITNAEEIAFYHGAHLEHSILTRTYYRLIKHINKIYRIRIAYNMFEDFIIKYSWSAAGLMIASIPVFYPEMAGARSKAEELRLAQMQAADGSTIVSQLDRKTGSRTQGFITNKRLMVSLADAGGRIMYSYKELNELAGYTYRVYNMLRVLQDLHDDRYVDTGNSTGEGQFSIEKINGVIDYTHDGIKFENTPVVTPNGDTTLIRDLSFGIAPGEHLMITGPNGAGKTAILRTLSGLWPLFEGKISRPPAGLNSTLYIPQRPYLAIGSLREQVIYPHSLAQMHEAGKTDQDLMDILVKVYLDYIPAREGGWDAVKEWKDVFSGGEKQRMQLARLFYHHPKFAVLDEATSAVSTDVEALMYSTAKEEKITLITISHRPSLFKYHKRLLRVGEGESGLDWEWETIGAIGGGASGTNLSRGSLLTPSFEIEIRRLEKSVADVQHLKKRLEVVNRELGLTPPSTDKASKDELKHAKRTLI</sequence>
<dbReference type="Proteomes" id="UP000318582">
    <property type="component" value="Unassembled WGS sequence"/>
</dbReference>
<feature type="domain" description="ABC transporter" evidence="10">
    <location>
        <begin position="491"/>
        <end position="720"/>
    </location>
</feature>
<keyword evidence="6 9" id="KW-1133">Transmembrane helix</keyword>
<evidence type="ECO:0000256" key="8">
    <source>
        <dbReference type="SAM" id="MobiDB-lite"/>
    </source>
</evidence>
<evidence type="ECO:0000256" key="2">
    <source>
        <dbReference type="ARBA" id="ARBA00022448"/>
    </source>
</evidence>
<keyword evidence="12" id="KW-1185">Reference proteome</keyword>
<dbReference type="InterPro" id="IPR027417">
    <property type="entry name" value="P-loop_NTPase"/>
</dbReference>
<protein>
    <recommendedName>
        <fullName evidence="10">ABC transporter domain-containing protein</fullName>
    </recommendedName>
</protein>
<dbReference type="Gene3D" id="1.20.1560.10">
    <property type="entry name" value="ABC transporter type 1, transmembrane domain"/>
    <property type="match status" value="1"/>
</dbReference>
<dbReference type="SUPFAM" id="SSF52540">
    <property type="entry name" value="P-loop containing nucleoside triphosphate hydrolases"/>
    <property type="match status" value="1"/>
</dbReference>
<dbReference type="PANTHER" id="PTHR11384:SF67">
    <property type="entry name" value="ATP-BINDING CASSETTE SUB-FAMILY D MEMBER 1"/>
    <property type="match status" value="1"/>
</dbReference>
<dbReference type="Pfam" id="PF06472">
    <property type="entry name" value="ABC_membrane_2"/>
    <property type="match status" value="1"/>
</dbReference>
<organism evidence="11 12">
    <name type="scientific">Powellomyces hirtus</name>
    <dbReference type="NCBI Taxonomy" id="109895"/>
    <lineage>
        <taxon>Eukaryota</taxon>
        <taxon>Fungi</taxon>
        <taxon>Fungi incertae sedis</taxon>
        <taxon>Chytridiomycota</taxon>
        <taxon>Chytridiomycota incertae sedis</taxon>
        <taxon>Chytridiomycetes</taxon>
        <taxon>Spizellomycetales</taxon>
        <taxon>Powellomycetaceae</taxon>
        <taxon>Powellomyces</taxon>
    </lineage>
</organism>
<dbReference type="InterPro" id="IPR003593">
    <property type="entry name" value="AAA+_ATPase"/>
</dbReference>
<dbReference type="PROSITE" id="PS50893">
    <property type="entry name" value="ABC_TRANSPORTER_2"/>
    <property type="match status" value="1"/>
</dbReference>
<comment type="caution">
    <text evidence="11">The sequence shown here is derived from an EMBL/GenBank/DDBJ whole genome shotgun (WGS) entry which is preliminary data.</text>
</comment>
<dbReference type="GO" id="GO:0042760">
    <property type="term" value="P:very long-chain fatty acid catabolic process"/>
    <property type="evidence" value="ECO:0007669"/>
    <property type="project" value="TreeGrafter"/>
</dbReference>
<gene>
    <name evidence="11" type="ORF">PhCBS80983_g03474</name>
</gene>
<dbReference type="Pfam" id="PF00005">
    <property type="entry name" value="ABC_tran"/>
    <property type="match status" value="1"/>
</dbReference>
<reference evidence="11 12" key="1">
    <citation type="journal article" date="2019" name="Sci. Rep.">
        <title>Comparative genomics of chytrid fungi reveal insights into the obligate biotrophic and pathogenic lifestyle of Synchytrium endobioticum.</title>
        <authorList>
            <person name="van de Vossenberg B.T.L.H."/>
            <person name="Warris S."/>
            <person name="Nguyen H.D.T."/>
            <person name="van Gent-Pelzer M.P.E."/>
            <person name="Joly D.L."/>
            <person name="van de Geest H.C."/>
            <person name="Bonants P.J.M."/>
            <person name="Smith D.S."/>
            <person name="Levesque C.A."/>
            <person name="van der Lee T.A.J."/>
        </authorList>
    </citation>
    <scope>NUCLEOTIDE SEQUENCE [LARGE SCALE GENOMIC DNA]</scope>
    <source>
        <strain evidence="11 12">CBS 809.83</strain>
    </source>
</reference>
<dbReference type="SMART" id="SM00382">
    <property type="entry name" value="AAA"/>
    <property type="match status" value="1"/>
</dbReference>
<dbReference type="AlphaFoldDB" id="A0A507E1G1"/>
<evidence type="ECO:0000256" key="9">
    <source>
        <dbReference type="SAM" id="Phobius"/>
    </source>
</evidence>
<evidence type="ECO:0000256" key="1">
    <source>
        <dbReference type="ARBA" id="ARBA00008575"/>
    </source>
</evidence>
<dbReference type="GO" id="GO:0006635">
    <property type="term" value="P:fatty acid beta-oxidation"/>
    <property type="evidence" value="ECO:0007669"/>
    <property type="project" value="TreeGrafter"/>
</dbReference>
<evidence type="ECO:0000256" key="3">
    <source>
        <dbReference type="ARBA" id="ARBA00022692"/>
    </source>
</evidence>
<dbReference type="SUPFAM" id="SSF90123">
    <property type="entry name" value="ABC transporter transmembrane region"/>
    <property type="match status" value="1"/>
</dbReference>
<dbReference type="EMBL" id="QEAQ01000045">
    <property type="protein sequence ID" value="TPX57913.1"/>
    <property type="molecule type" value="Genomic_DNA"/>
</dbReference>
<accession>A0A507E1G1</accession>
<evidence type="ECO:0000256" key="5">
    <source>
        <dbReference type="ARBA" id="ARBA00022840"/>
    </source>
</evidence>
<evidence type="ECO:0000256" key="6">
    <source>
        <dbReference type="ARBA" id="ARBA00022989"/>
    </source>
</evidence>
<dbReference type="InterPro" id="IPR036640">
    <property type="entry name" value="ABC1_TM_sf"/>
</dbReference>
<evidence type="ECO:0000259" key="10">
    <source>
        <dbReference type="PROSITE" id="PS50893"/>
    </source>
</evidence>
<dbReference type="InterPro" id="IPR017871">
    <property type="entry name" value="ABC_transporter-like_CS"/>
</dbReference>
<dbReference type="Gene3D" id="3.40.50.300">
    <property type="entry name" value="P-loop containing nucleotide triphosphate hydrolases"/>
    <property type="match status" value="1"/>
</dbReference>
<keyword evidence="3 9" id="KW-0812">Transmembrane</keyword>
<dbReference type="GO" id="GO:0005524">
    <property type="term" value="F:ATP binding"/>
    <property type="evidence" value="ECO:0007669"/>
    <property type="project" value="UniProtKB-KW"/>
</dbReference>
<dbReference type="GO" id="GO:0140359">
    <property type="term" value="F:ABC-type transporter activity"/>
    <property type="evidence" value="ECO:0007669"/>
    <property type="project" value="InterPro"/>
</dbReference>
<dbReference type="GO" id="GO:0007031">
    <property type="term" value="P:peroxisome organization"/>
    <property type="evidence" value="ECO:0007669"/>
    <property type="project" value="TreeGrafter"/>
</dbReference>
<dbReference type="GO" id="GO:0005324">
    <property type="term" value="F:long-chain fatty acid transmembrane transporter activity"/>
    <property type="evidence" value="ECO:0007669"/>
    <property type="project" value="TreeGrafter"/>
</dbReference>
<feature type="transmembrane region" description="Helical" evidence="9">
    <location>
        <begin position="117"/>
        <end position="140"/>
    </location>
</feature>
<feature type="region of interest" description="Disordered" evidence="8">
    <location>
        <begin position="761"/>
        <end position="780"/>
    </location>
</feature>
<evidence type="ECO:0000313" key="12">
    <source>
        <dbReference type="Proteomes" id="UP000318582"/>
    </source>
</evidence>
<dbReference type="GO" id="GO:0015910">
    <property type="term" value="P:long-chain fatty acid import into peroxisome"/>
    <property type="evidence" value="ECO:0007669"/>
    <property type="project" value="TreeGrafter"/>
</dbReference>
<keyword evidence="2" id="KW-0813">Transport</keyword>
<keyword evidence="5" id="KW-0067">ATP-binding</keyword>
<evidence type="ECO:0000256" key="7">
    <source>
        <dbReference type="ARBA" id="ARBA00023136"/>
    </source>
</evidence>
<keyword evidence="7 9" id="KW-0472">Membrane</keyword>
<proteinExistence type="inferred from homology"/>
<dbReference type="GO" id="GO:0005778">
    <property type="term" value="C:peroxisomal membrane"/>
    <property type="evidence" value="ECO:0007669"/>
    <property type="project" value="TreeGrafter"/>
</dbReference>
<dbReference type="InterPro" id="IPR011527">
    <property type="entry name" value="ABC1_TM_dom"/>
</dbReference>
<evidence type="ECO:0000256" key="4">
    <source>
        <dbReference type="ARBA" id="ARBA00022741"/>
    </source>
</evidence>